<organism evidence="4 5">
    <name type="scientific">Nocardia uniformis</name>
    <dbReference type="NCBI Taxonomy" id="53432"/>
    <lineage>
        <taxon>Bacteria</taxon>
        <taxon>Bacillati</taxon>
        <taxon>Actinomycetota</taxon>
        <taxon>Actinomycetes</taxon>
        <taxon>Mycobacteriales</taxon>
        <taxon>Nocardiaceae</taxon>
        <taxon>Nocardia</taxon>
    </lineage>
</organism>
<dbReference type="SUPFAM" id="SSF54637">
    <property type="entry name" value="Thioesterase/thiol ester dehydrase-isomerase"/>
    <property type="match status" value="1"/>
</dbReference>
<dbReference type="Gene3D" id="3.10.129.10">
    <property type="entry name" value="Hotdog Thioesterase"/>
    <property type="match status" value="1"/>
</dbReference>
<reference evidence="4 5" key="1">
    <citation type="submission" date="2020-05" db="EMBL/GenBank/DDBJ databases">
        <title>MicrobeNet Type strains.</title>
        <authorList>
            <person name="Nicholson A.C."/>
        </authorList>
    </citation>
    <scope>NUCLEOTIDE SEQUENCE [LARGE SCALE GENOMIC DNA]</scope>
    <source>
        <strain evidence="4 5">JCM 3224</strain>
    </source>
</reference>
<accession>A0A849BUN5</accession>
<feature type="region of interest" description="Disordered" evidence="3">
    <location>
        <begin position="158"/>
        <end position="192"/>
    </location>
</feature>
<evidence type="ECO:0000256" key="2">
    <source>
        <dbReference type="ARBA" id="ARBA00022801"/>
    </source>
</evidence>
<dbReference type="Proteomes" id="UP000586827">
    <property type="component" value="Unassembled WGS sequence"/>
</dbReference>
<feature type="compositionally biased region" description="Low complexity" evidence="3">
    <location>
        <begin position="165"/>
        <end position="180"/>
    </location>
</feature>
<name>A0A849BUN5_9NOCA</name>
<evidence type="ECO:0000256" key="3">
    <source>
        <dbReference type="SAM" id="MobiDB-lite"/>
    </source>
</evidence>
<dbReference type="PANTHER" id="PTHR31793">
    <property type="entry name" value="4-HYDROXYBENZOYL-COA THIOESTERASE FAMILY MEMBER"/>
    <property type="match status" value="1"/>
</dbReference>
<sequence length="192" mass="21120">MRLWAHRSAPTIVSQVTQEQDYPVLWPVPTRWADNDHYGHVNNVTYYSYFDTAVNAWLMHATGTDIRDLPAIGVVAQTSCKYVGSLSFPDELQVGIRISRLGNSSISYDLAIFREAGEELKLAATGSFVHVYVDEVTRLPVDIPEVIRAAAEPLVVVHNPPPNNAQPNSVHPNNAHPNNAQPGTERSEAAPA</sequence>
<dbReference type="InterPro" id="IPR029069">
    <property type="entry name" value="HotDog_dom_sf"/>
</dbReference>
<protein>
    <submittedName>
        <fullName evidence="4">Acyl-CoA thioesterase</fullName>
    </submittedName>
</protein>
<evidence type="ECO:0000313" key="5">
    <source>
        <dbReference type="Proteomes" id="UP000586827"/>
    </source>
</evidence>
<keyword evidence="5" id="KW-1185">Reference proteome</keyword>
<dbReference type="GO" id="GO:0047617">
    <property type="term" value="F:fatty acyl-CoA hydrolase activity"/>
    <property type="evidence" value="ECO:0007669"/>
    <property type="project" value="TreeGrafter"/>
</dbReference>
<evidence type="ECO:0000313" key="4">
    <source>
        <dbReference type="EMBL" id="NNH70312.1"/>
    </source>
</evidence>
<dbReference type="PANTHER" id="PTHR31793:SF27">
    <property type="entry name" value="NOVEL THIOESTERASE SUPERFAMILY DOMAIN AND SAPOSIN A-TYPE DOMAIN CONTAINING PROTEIN (0610012H03RIK)"/>
    <property type="match status" value="1"/>
</dbReference>
<evidence type="ECO:0000256" key="1">
    <source>
        <dbReference type="ARBA" id="ARBA00005953"/>
    </source>
</evidence>
<dbReference type="InterPro" id="IPR050563">
    <property type="entry name" value="4-hydroxybenzoyl-CoA_TE"/>
</dbReference>
<dbReference type="EMBL" id="JABELX010000003">
    <property type="protein sequence ID" value="NNH70312.1"/>
    <property type="molecule type" value="Genomic_DNA"/>
</dbReference>
<comment type="similarity">
    <text evidence="1">Belongs to the 4-hydroxybenzoyl-CoA thioesterase family.</text>
</comment>
<dbReference type="Pfam" id="PF13279">
    <property type="entry name" value="4HBT_2"/>
    <property type="match status" value="1"/>
</dbReference>
<gene>
    <name evidence="4" type="ORF">HLB23_10620</name>
</gene>
<dbReference type="AlphaFoldDB" id="A0A849BUN5"/>
<dbReference type="CDD" id="cd00586">
    <property type="entry name" value="4HBT"/>
    <property type="match status" value="1"/>
</dbReference>
<proteinExistence type="inferred from homology"/>
<comment type="caution">
    <text evidence="4">The sequence shown here is derived from an EMBL/GenBank/DDBJ whole genome shotgun (WGS) entry which is preliminary data.</text>
</comment>
<keyword evidence="2" id="KW-0378">Hydrolase</keyword>